<reference evidence="6" key="1">
    <citation type="submission" date="2008-04" db="EMBL/GenBank/DDBJ databases">
        <title>Complete sequence of chromosome of Nostoc punctiforme ATCC 29133.</title>
        <authorList>
            <consortium name="US DOE Joint Genome Institute"/>
            <person name="Copeland A."/>
            <person name="Lucas S."/>
            <person name="Lapidus A."/>
            <person name="Glavina del Rio T."/>
            <person name="Dalin E."/>
            <person name="Tice H."/>
            <person name="Pitluck S."/>
            <person name="Chain P."/>
            <person name="Malfatti S."/>
            <person name="Shin M."/>
            <person name="Vergez L."/>
            <person name="Schmutz J."/>
            <person name="Larimer F."/>
            <person name="Land M."/>
            <person name="Hauser L."/>
            <person name="Kyrpides N."/>
            <person name="Kim E."/>
            <person name="Meeks J.C."/>
            <person name="Elhai J."/>
            <person name="Campbell E.L."/>
            <person name="Thiel T."/>
            <person name="Longmire J."/>
            <person name="Potts M."/>
            <person name="Atlas R."/>
        </authorList>
    </citation>
    <scope>NUCLEOTIDE SEQUENCE [LARGE SCALE GENOMIC DNA]</scope>
    <source>
        <strain evidence="6">ATCC 29133 / PCC 73102</strain>
    </source>
</reference>
<dbReference type="AlphaFoldDB" id="B2J544"/>
<dbReference type="GO" id="GO:0005737">
    <property type="term" value="C:cytoplasm"/>
    <property type="evidence" value="ECO:0007669"/>
    <property type="project" value="TreeGrafter"/>
</dbReference>
<reference evidence="5 6" key="2">
    <citation type="journal article" date="2013" name="Plant Physiol.">
        <title>A Nostoc punctiforme Sugar Transporter Necessary to Establish a Cyanobacterium-Plant Symbiosis.</title>
        <authorList>
            <person name="Ekman M."/>
            <person name="Picossi S."/>
            <person name="Campbell E.L."/>
            <person name="Meeks J.C."/>
            <person name="Flores E."/>
        </authorList>
    </citation>
    <scope>NUCLEOTIDE SEQUENCE [LARGE SCALE GENOMIC DNA]</scope>
    <source>
        <strain evidence="6">ATCC 29133 / PCC 73102</strain>
    </source>
</reference>
<dbReference type="STRING" id="63737.Npun_R2085"/>
<dbReference type="EnsemblBacteria" id="ACC80704">
    <property type="protein sequence ID" value="ACC80704"/>
    <property type="gene ID" value="Npun_R2085"/>
</dbReference>
<dbReference type="SUPFAM" id="SSF52777">
    <property type="entry name" value="CoA-dependent acyltransferases"/>
    <property type="match status" value="1"/>
</dbReference>
<evidence type="ECO:0000256" key="2">
    <source>
        <dbReference type="ARBA" id="ARBA00022679"/>
    </source>
</evidence>
<organism evidence="5 6">
    <name type="scientific">Nostoc punctiforme (strain ATCC 29133 / PCC 73102)</name>
    <dbReference type="NCBI Taxonomy" id="63737"/>
    <lineage>
        <taxon>Bacteria</taxon>
        <taxon>Bacillati</taxon>
        <taxon>Cyanobacteriota</taxon>
        <taxon>Cyanophyceae</taxon>
        <taxon>Nostocales</taxon>
        <taxon>Nostocaceae</taxon>
        <taxon>Nostoc</taxon>
    </lineage>
</organism>
<evidence type="ECO:0000256" key="3">
    <source>
        <dbReference type="ARBA" id="ARBA00023315"/>
    </source>
</evidence>
<dbReference type="GO" id="GO:0016407">
    <property type="term" value="F:acetyltransferase activity"/>
    <property type="evidence" value="ECO:0007669"/>
    <property type="project" value="TreeGrafter"/>
</dbReference>
<dbReference type="InterPro" id="IPR023213">
    <property type="entry name" value="CAT-like_dom_sf"/>
</dbReference>
<evidence type="ECO:0000256" key="1">
    <source>
        <dbReference type="ARBA" id="ARBA00001938"/>
    </source>
</evidence>
<keyword evidence="3 5" id="KW-0012">Acyltransferase</keyword>
<keyword evidence="6" id="KW-1185">Reference proteome</keyword>
<dbReference type="RefSeq" id="WP_012408709.1">
    <property type="nucleotide sequence ID" value="NC_010628.1"/>
</dbReference>
<dbReference type="InterPro" id="IPR001078">
    <property type="entry name" value="2-oxoacid_DH_actylTfrase"/>
</dbReference>
<protein>
    <submittedName>
        <fullName evidence="5">Catalytic domain of components of various dehydrogenase complexes</fullName>
        <ecNumber evidence="5">2.3.1.61</ecNumber>
    </submittedName>
</protein>
<dbReference type="eggNOG" id="COG0508">
    <property type="taxonomic scope" value="Bacteria"/>
</dbReference>
<gene>
    <name evidence="5" type="ordered locus">Npun_R2085</name>
</gene>
<keyword evidence="2 5" id="KW-0808">Transferase</keyword>
<accession>B2J544</accession>
<name>B2J544_NOSP7</name>
<dbReference type="InterPro" id="IPR050743">
    <property type="entry name" value="2-oxoacid_DH_E2_comp"/>
</dbReference>
<dbReference type="EC" id="2.3.1.61" evidence="5"/>
<dbReference type="KEGG" id="npu:Npun_R2085"/>
<proteinExistence type="predicted"/>
<dbReference type="PANTHER" id="PTHR43178:SF5">
    <property type="entry name" value="LIPOAMIDE ACYLTRANSFERASE COMPONENT OF BRANCHED-CHAIN ALPHA-KETO ACID DEHYDROGENASE COMPLEX, MITOCHONDRIAL"/>
    <property type="match status" value="1"/>
</dbReference>
<dbReference type="OrthoDB" id="9805770at2"/>
<evidence type="ECO:0000259" key="4">
    <source>
        <dbReference type="Pfam" id="PF00198"/>
    </source>
</evidence>
<feature type="domain" description="2-oxoacid dehydrogenase acyltransferase catalytic" evidence="4">
    <location>
        <begin position="173"/>
        <end position="251"/>
    </location>
</feature>
<dbReference type="Pfam" id="PF00198">
    <property type="entry name" value="2-oxoacid_dh"/>
    <property type="match status" value="2"/>
</dbReference>
<comment type="cofactor">
    <cofactor evidence="1">
        <name>(R)-lipoate</name>
        <dbReference type="ChEBI" id="CHEBI:83088"/>
    </cofactor>
</comment>
<dbReference type="EMBL" id="CP001037">
    <property type="protein sequence ID" value="ACC80704.1"/>
    <property type="molecule type" value="Genomic_DNA"/>
</dbReference>
<evidence type="ECO:0000313" key="5">
    <source>
        <dbReference type="EMBL" id="ACC80704.1"/>
    </source>
</evidence>
<dbReference type="GO" id="GO:0004149">
    <property type="term" value="F:dihydrolipoyllysine-residue succinyltransferase activity"/>
    <property type="evidence" value="ECO:0007669"/>
    <property type="project" value="UniProtKB-EC"/>
</dbReference>
<dbReference type="Proteomes" id="UP000001191">
    <property type="component" value="Chromosome"/>
</dbReference>
<evidence type="ECO:0000313" key="6">
    <source>
        <dbReference type="Proteomes" id="UP000001191"/>
    </source>
</evidence>
<dbReference type="HOGENOM" id="CLU_016733_2_3_3"/>
<dbReference type="PANTHER" id="PTHR43178">
    <property type="entry name" value="DIHYDROLIPOAMIDE ACETYLTRANSFERASE COMPONENT OF PYRUVATE DEHYDROGENASE COMPLEX"/>
    <property type="match status" value="1"/>
</dbReference>
<dbReference type="Gene3D" id="3.30.559.10">
    <property type="entry name" value="Chloramphenicol acetyltransferase-like domain"/>
    <property type="match status" value="1"/>
</dbReference>
<feature type="domain" description="2-oxoacid dehydrogenase acyltransferase catalytic" evidence="4">
    <location>
        <begin position="10"/>
        <end position="127"/>
    </location>
</feature>
<sequence length="253" mass="28133">MINILPFPNERKHTFAFLNYARACSPVFIDTDVDMTKILNLREGSATLAQTKLSIITYFIYAAARVLSKYPEANSSLLGGLLPKLAQSDTVSAKFALDKKIGEQRVVLPGLIPHANQISLQGIQNTIDYYKLNDFDNIQEYAALKKLQKLPLFLAELIFGLILADLKRRRSRLGTFSVSSLGHKSINSFFSVGGTTLTFGLGQIQSQAVVQKEEIKIAPVMRLSMTFDHRVIDGAMAADILSDIRESLEKFCE</sequence>
<dbReference type="GO" id="GO:0031405">
    <property type="term" value="F:lipoic acid binding"/>
    <property type="evidence" value="ECO:0007669"/>
    <property type="project" value="TreeGrafter"/>
</dbReference>